<evidence type="ECO:0000256" key="4">
    <source>
        <dbReference type="ARBA" id="ARBA00022960"/>
    </source>
</evidence>
<feature type="transmembrane region" description="Helical" evidence="9">
    <location>
        <begin position="463"/>
        <end position="485"/>
    </location>
</feature>
<evidence type="ECO:0000313" key="10">
    <source>
        <dbReference type="EMBL" id="MDA1360302.1"/>
    </source>
</evidence>
<accession>A0A9X3PAX4</accession>
<dbReference type="AlphaFoldDB" id="A0A9X3PAX4"/>
<dbReference type="PANTHER" id="PTHR47019:SF1">
    <property type="entry name" value="LIPID II FLIPPASE MURJ"/>
    <property type="match status" value="1"/>
</dbReference>
<dbReference type="GO" id="GO:0005886">
    <property type="term" value="C:plasma membrane"/>
    <property type="evidence" value="ECO:0007669"/>
    <property type="project" value="UniProtKB-SubCell"/>
</dbReference>
<feature type="transmembrane region" description="Helical" evidence="9">
    <location>
        <begin position="202"/>
        <end position="225"/>
    </location>
</feature>
<feature type="transmembrane region" description="Helical" evidence="9">
    <location>
        <begin position="161"/>
        <end position="182"/>
    </location>
</feature>
<dbReference type="Proteomes" id="UP001146067">
    <property type="component" value="Unassembled WGS sequence"/>
</dbReference>
<dbReference type="PRINTS" id="PR01806">
    <property type="entry name" value="VIRFACTRMVIN"/>
</dbReference>
<dbReference type="EMBL" id="JAPZVP010000008">
    <property type="protein sequence ID" value="MDA1360302.1"/>
    <property type="molecule type" value="Genomic_DNA"/>
</dbReference>
<dbReference type="GO" id="GO:0008360">
    <property type="term" value="P:regulation of cell shape"/>
    <property type="evidence" value="ECO:0007669"/>
    <property type="project" value="UniProtKB-KW"/>
</dbReference>
<feature type="transmembrane region" description="Helical" evidence="9">
    <location>
        <begin position="55"/>
        <end position="78"/>
    </location>
</feature>
<evidence type="ECO:0008006" key="12">
    <source>
        <dbReference type="Google" id="ProtNLM"/>
    </source>
</evidence>
<feature type="transmembrane region" description="Helical" evidence="9">
    <location>
        <begin position="368"/>
        <end position="385"/>
    </location>
</feature>
<keyword evidence="2" id="KW-1003">Cell membrane</keyword>
<dbReference type="InterPro" id="IPR051050">
    <property type="entry name" value="Lipid_II_flippase_MurJ/MviN"/>
</dbReference>
<feature type="transmembrane region" description="Helical" evidence="9">
    <location>
        <begin position="287"/>
        <end position="306"/>
    </location>
</feature>
<dbReference type="GO" id="GO:0015648">
    <property type="term" value="F:lipid-linked peptidoglycan transporter activity"/>
    <property type="evidence" value="ECO:0007669"/>
    <property type="project" value="TreeGrafter"/>
</dbReference>
<feature type="transmembrane region" description="Helical" evidence="9">
    <location>
        <begin position="135"/>
        <end position="154"/>
    </location>
</feature>
<evidence type="ECO:0000256" key="2">
    <source>
        <dbReference type="ARBA" id="ARBA00022475"/>
    </source>
</evidence>
<keyword evidence="5" id="KW-0573">Peptidoglycan synthesis</keyword>
<protein>
    <recommendedName>
        <fullName evidence="12">Peptidoglycan lipid II flippase</fullName>
    </recommendedName>
</protein>
<keyword evidence="6 9" id="KW-1133">Transmembrane helix</keyword>
<keyword evidence="3 9" id="KW-0812">Transmembrane</keyword>
<proteinExistence type="predicted"/>
<comment type="subcellular location">
    <subcellularLocation>
        <location evidence="1">Cell membrane</location>
        <topology evidence="1">Multi-pass membrane protein</topology>
    </subcellularLocation>
</comment>
<evidence type="ECO:0000256" key="5">
    <source>
        <dbReference type="ARBA" id="ARBA00022984"/>
    </source>
</evidence>
<evidence type="ECO:0000313" key="11">
    <source>
        <dbReference type="Proteomes" id="UP001146067"/>
    </source>
</evidence>
<keyword evidence="4" id="KW-0133">Cell shape</keyword>
<reference evidence="10" key="1">
    <citation type="submission" date="2022-12" db="EMBL/GenBank/DDBJ databases">
        <title>Gycomyces niveus sp.nov.,a novel actinomycete isolated from soil in Shouguan.</title>
        <authorList>
            <person name="Yang X."/>
        </authorList>
    </citation>
    <scope>NUCLEOTIDE SEQUENCE</scope>
    <source>
        <strain evidence="10">NEAU-A15</strain>
    </source>
</reference>
<dbReference type="PANTHER" id="PTHR47019">
    <property type="entry name" value="LIPID II FLIPPASE MURJ"/>
    <property type="match status" value="1"/>
</dbReference>
<feature type="transmembrane region" description="Helical" evidence="9">
    <location>
        <begin position="246"/>
        <end position="267"/>
    </location>
</feature>
<gene>
    <name evidence="10" type="ORF">O1R50_11755</name>
</gene>
<feature type="region of interest" description="Disordered" evidence="8">
    <location>
        <begin position="534"/>
        <end position="576"/>
    </location>
</feature>
<dbReference type="GO" id="GO:0034204">
    <property type="term" value="P:lipid translocation"/>
    <property type="evidence" value="ECO:0007669"/>
    <property type="project" value="TreeGrafter"/>
</dbReference>
<evidence type="ECO:0000256" key="3">
    <source>
        <dbReference type="ARBA" id="ARBA00022692"/>
    </source>
</evidence>
<evidence type="ECO:0000256" key="9">
    <source>
        <dbReference type="SAM" id="Phobius"/>
    </source>
</evidence>
<keyword evidence="7 9" id="KW-0472">Membrane</keyword>
<dbReference type="GO" id="GO:0009252">
    <property type="term" value="P:peptidoglycan biosynthetic process"/>
    <property type="evidence" value="ECO:0007669"/>
    <property type="project" value="UniProtKB-KW"/>
</dbReference>
<evidence type="ECO:0000256" key="7">
    <source>
        <dbReference type="ARBA" id="ARBA00023136"/>
    </source>
</evidence>
<dbReference type="RefSeq" id="WP_270110216.1">
    <property type="nucleotide sequence ID" value="NZ_JAPZVP010000008.1"/>
</dbReference>
<feature type="transmembrane region" description="Helical" evidence="9">
    <location>
        <begin position="491"/>
        <end position="518"/>
    </location>
</feature>
<dbReference type="InterPro" id="IPR004268">
    <property type="entry name" value="MurJ"/>
</dbReference>
<organism evidence="10 11">
    <name type="scientific">Glycomyces luteolus</name>
    <dbReference type="NCBI Taxonomy" id="2670330"/>
    <lineage>
        <taxon>Bacteria</taxon>
        <taxon>Bacillati</taxon>
        <taxon>Actinomycetota</taxon>
        <taxon>Actinomycetes</taxon>
        <taxon>Glycomycetales</taxon>
        <taxon>Glycomycetaceae</taxon>
        <taxon>Glycomyces</taxon>
    </lineage>
</organism>
<sequence>MTETRREVGRAASVIGAITVASRLAGFGRTMVFTWAVGAGTLGAVYQTANGIPNIIFELVAGGALAALVIPLLAAPLARHDPDQVSRIASALLTWALTILVPAGLLVAVFARPIIELLSGGGYSEAGVDAGTQMLVLFAAQLPLYGVAVVLTGILQSHRRFAWPALAPLLSSVVMAGVYVLYGLLSGRNDKVEQITESELILLALGTTVGVAVLAGSLIMPLRGLELRIRPAWRLETHVASGLKSLAIAGAITVGAQQLCQALLITLANRAGEGPAAVFTISQTFFLLPWAILAVPLATAAYPVLAEAYSLGENDRFERRLSQTGRAVLLLSGLGVAALAGIAEPIATVLSSVSADQSADTLAQFRDTLTGLAFGLFGYSMFAIYSRGLYAIGRNKYAAGATSIGWGAGALAAVILSMTMPVEDRTLALAIAWTVGMTVIGLALTAAIARHTGAASLKGIPRAALATVVAAIAAVLAAREIIAFWGHAESFYSALVQGVVVGAAVGVVYLGLAALIGGSGVVRPVLRRAGIIRASEEPDESAPEGQAPDDSASDDSASDDHAPEAQAPDEPSGADK</sequence>
<comment type="caution">
    <text evidence="10">The sequence shown here is derived from an EMBL/GenBank/DDBJ whole genome shotgun (WGS) entry which is preliminary data.</text>
</comment>
<feature type="transmembrane region" description="Helical" evidence="9">
    <location>
        <begin position="90"/>
        <end position="115"/>
    </location>
</feature>
<dbReference type="Pfam" id="PF03023">
    <property type="entry name" value="MurJ"/>
    <property type="match status" value="1"/>
</dbReference>
<feature type="transmembrane region" description="Helical" evidence="9">
    <location>
        <begin position="327"/>
        <end position="348"/>
    </location>
</feature>
<name>A0A9X3PAX4_9ACTN</name>
<evidence type="ECO:0000256" key="8">
    <source>
        <dbReference type="SAM" id="MobiDB-lite"/>
    </source>
</evidence>
<evidence type="ECO:0000256" key="1">
    <source>
        <dbReference type="ARBA" id="ARBA00004651"/>
    </source>
</evidence>
<feature type="transmembrane region" description="Helical" evidence="9">
    <location>
        <begin position="430"/>
        <end position="451"/>
    </location>
</feature>
<feature type="transmembrane region" description="Helical" evidence="9">
    <location>
        <begin position="397"/>
        <end position="418"/>
    </location>
</feature>
<keyword evidence="11" id="KW-1185">Reference proteome</keyword>
<evidence type="ECO:0000256" key="6">
    <source>
        <dbReference type="ARBA" id="ARBA00022989"/>
    </source>
</evidence>